<name>B0CRI1_LACBS</name>
<dbReference type="AlphaFoldDB" id="B0CRI1"/>
<proteinExistence type="predicted"/>
<accession>B0CRI1</accession>
<dbReference type="Proteomes" id="UP000001194">
    <property type="component" value="Unassembled WGS sequence"/>
</dbReference>
<dbReference type="RefSeq" id="XP_001873413.1">
    <property type="nucleotide sequence ID" value="XM_001873378.1"/>
</dbReference>
<dbReference type="GeneID" id="6069098"/>
<organism evidence="2">
    <name type="scientific">Laccaria bicolor (strain S238N-H82 / ATCC MYA-4686)</name>
    <name type="common">Bicoloured deceiver</name>
    <name type="synonym">Laccaria laccata var. bicolor</name>
    <dbReference type="NCBI Taxonomy" id="486041"/>
    <lineage>
        <taxon>Eukaryota</taxon>
        <taxon>Fungi</taxon>
        <taxon>Dikarya</taxon>
        <taxon>Basidiomycota</taxon>
        <taxon>Agaricomycotina</taxon>
        <taxon>Agaricomycetes</taxon>
        <taxon>Agaricomycetidae</taxon>
        <taxon>Agaricales</taxon>
        <taxon>Agaricineae</taxon>
        <taxon>Hydnangiaceae</taxon>
        <taxon>Laccaria</taxon>
    </lineage>
</organism>
<evidence type="ECO:0000313" key="2">
    <source>
        <dbReference type="Proteomes" id="UP000001194"/>
    </source>
</evidence>
<evidence type="ECO:0000313" key="1">
    <source>
        <dbReference type="EMBL" id="EDR15205.1"/>
    </source>
</evidence>
<reference evidence="1 2" key="1">
    <citation type="journal article" date="2008" name="Nature">
        <title>The genome of Laccaria bicolor provides insights into mycorrhizal symbiosis.</title>
        <authorList>
            <person name="Martin F."/>
            <person name="Aerts A."/>
            <person name="Ahren D."/>
            <person name="Brun A."/>
            <person name="Danchin E.G.J."/>
            <person name="Duchaussoy F."/>
            <person name="Gibon J."/>
            <person name="Kohler A."/>
            <person name="Lindquist E."/>
            <person name="Pereda V."/>
            <person name="Salamov A."/>
            <person name="Shapiro H.J."/>
            <person name="Wuyts J."/>
            <person name="Blaudez D."/>
            <person name="Buee M."/>
            <person name="Brokstein P."/>
            <person name="Canbaeck B."/>
            <person name="Cohen D."/>
            <person name="Courty P.E."/>
            <person name="Coutinho P.M."/>
            <person name="Delaruelle C."/>
            <person name="Detter J.C."/>
            <person name="Deveau A."/>
            <person name="DiFazio S."/>
            <person name="Duplessis S."/>
            <person name="Fraissinet-Tachet L."/>
            <person name="Lucic E."/>
            <person name="Frey-Klett P."/>
            <person name="Fourrey C."/>
            <person name="Feussner I."/>
            <person name="Gay G."/>
            <person name="Grimwood J."/>
            <person name="Hoegger P.J."/>
            <person name="Jain P."/>
            <person name="Kilaru S."/>
            <person name="Labbe J."/>
            <person name="Lin Y.C."/>
            <person name="Legue V."/>
            <person name="Le Tacon F."/>
            <person name="Marmeisse R."/>
            <person name="Melayah D."/>
            <person name="Montanini B."/>
            <person name="Muratet M."/>
            <person name="Nehls U."/>
            <person name="Niculita-Hirzel H."/>
            <person name="Oudot-Le Secq M.P."/>
            <person name="Peter M."/>
            <person name="Quesneville H."/>
            <person name="Rajashekar B."/>
            <person name="Reich M."/>
            <person name="Rouhier N."/>
            <person name="Schmutz J."/>
            <person name="Yin T."/>
            <person name="Chalot M."/>
            <person name="Henrissat B."/>
            <person name="Kuees U."/>
            <person name="Lucas S."/>
            <person name="Van de Peer Y."/>
            <person name="Podila G.K."/>
            <person name="Polle A."/>
            <person name="Pukkila P.J."/>
            <person name="Richardson P.M."/>
            <person name="Rouze P."/>
            <person name="Sanders I.R."/>
            <person name="Stajich J.E."/>
            <person name="Tunlid A."/>
            <person name="Tuskan G."/>
            <person name="Grigoriev I.V."/>
        </authorList>
    </citation>
    <scope>NUCLEOTIDE SEQUENCE [LARGE SCALE GENOMIC DNA]</scope>
    <source>
        <strain evidence="2">S238N-H82 / ATCC MYA-4686</strain>
    </source>
</reference>
<sequence length="101" mass="11377">MFGYFQISTRTKLTFFTTTSPLTRLLAHSSLPSSLSGVVVIIHAPLPTGLYPHVISLLLFLWLSLFPTRAPVYGRYHLSLFWAFVPAHCPFVSPPRRIPAH</sequence>
<dbReference type="EMBL" id="DS547091">
    <property type="protein sequence ID" value="EDR15205.1"/>
    <property type="molecule type" value="Genomic_DNA"/>
</dbReference>
<keyword evidence="2" id="KW-1185">Reference proteome</keyword>
<gene>
    <name evidence="1" type="ORF">LACBIDRAFT_301171</name>
</gene>
<dbReference type="InParanoid" id="B0CRI1"/>
<dbReference type="KEGG" id="lbc:LACBIDRAFT_301171"/>
<dbReference type="HOGENOM" id="CLU_2292179_0_0_1"/>
<protein>
    <submittedName>
        <fullName evidence="1">Predicted protein</fullName>
    </submittedName>
</protein>